<feature type="transmembrane region" description="Helical" evidence="5">
    <location>
        <begin position="114"/>
        <end position="135"/>
    </location>
</feature>
<feature type="transmembrane region" description="Helical" evidence="5">
    <location>
        <begin position="167"/>
        <end position="185"/>
    </location>
</feature>
<feature type="transmembrane region" description="Helical" evidence="5">
    <location>
        <begin position="362"/>
        <end position="382"/>
    </location>
</feature>
<keyword evidence="3 5" id="KW-1133">Transmembrane helix</keyword>
<feature type="transmembrane region" description="Helical" evidence="5">
    <location>
        <begin position="197"/>
        <end position="214"/>
    </location>
</feature>
<sequence length="418" mass="48262">MLINSNSLIEDVNYILLVLIAVFMPIGITASSIIIILLVLLWILSKKFSQTFVSLKNRKLLIPLIVFYLLHVIALLYTKNIDSGLFALEVRLSMLIFPIVIGGITITTSRIRKILLTFSYCIFFYSLLCYFVAVYKSNGMLFETSPAWRSPFNRENYTSPILGIHPSYFSMYVIFAILILFEDVITNIKAAKSKIKIASNLIIIPILIFTLFNLSSRTSLVIFVLFFLTFIYRTLNLFSNRKYKIISWGVFIFIGFAIYALFFNEKLLYRYSDKNSYWRKELQWVSAIDVFKKSPIVGVSPGDALDELMTSYEKYNYQEGVDTEFNVHNQHLQTLNSLGLIGLILFELTLILPFLKSVKQKNYLIASFFILFGLSVMTESMLRTQKGVIFYSFFSSLLLLYLYRVEEELTNKSIATHS</sequence>
<reference evidence="7 8" key="1">
    <citation type="submission" date="2024-04" db="EMBL/GenBank/DDBJ databases">
        <title>Novel genus in family Flammeovirgaceae.</title>
        <authorList>
            <person name="Nguyen T.H."/>
            <person name="Vuong T.Q."/>
            <person name="Le H."/>
            <person name="Kim S.-G."/>
        </authorList>
    </citation>
    <scope>NUCLEOTIDE SEQUENCE [LARGE SCALE GENOMIC DNA]</scope>
    <source>
        <strain evidence="7 8">JCM 23209</strain>
    </source>
</reference>
<gene>
    <name evidence="7" type="ORF">AAG747_29000</name>
</gene>
<name>A0AAW9SLF8_9BACT</name>
<feature type="transmembrane region" description="Helical" evidence="5">
    <location>
        <begin position="335"/>
        <end position="355"/>
    </location>
</feature>
<keyword evidence="2 5" id="KW-0812">Transmembrane</keyword>
<feature type="transmembrane region" description="Helical" evidence="5">
    <location>
        <begin position="12"/>
        <end position="44"/>
    </location>
</feature>
<evidence type="ECO:0000256" key="5">
    <source>
        <dbReference type="SAM" id="Phobius"/>
    </source>
</evidence>
<evidence type="ECO:0000256" key="2">
    <source>
        <dbReference type="ARBA" id="ARBA00022692"/>
    </source>
</evidence>
<dbReference type="AlphaFoldDB" id="A0AAW9SLF8"/>
<comment type="caution">
    <text evidence="7">The sequence shown here is derived from an EMBL/GenBank/DDBJ whole genome shotgun (WGS) entry which is preliminary data.</text>
</comment>
<comment type="subcellular location">
    <subcellularLocation>
        <location evidence="1">Membrane</location>
        <topology evidence="1">Multi-pass membrane protein</topology>
    </subcellularLocation>
</comment>
<dbReference type="InterPro" id="IPR007016">
    <property type="entry name" value="O-antigen_ligase-rel_domated"/>
</dbReference>
<feature type="transmembrane region" description="Helical" evidence="5">
    <location>
        <begin position="220"/>
        <end position="238"/>
    </location>
</feature>
<evidence type="ECO:0000256" key="4">
    <source>
        <dbReference type="ARBA" id="ARBA00023136"/>
    </source>
</evidence>
<dbReference type="EMBL" id="JBDKWZ010000035">
    <property type="protein sequence ID" value="MEN7551988.1"/>
    <property type="molecule type" value="Genomic_DNA"/>
</dbReference>
<keyword evidence="8" id="KW-1185">Reference proteome</keyword>
<dbReference type="GO" id="GO:0016020">
    <property type="term" value="C:membrane"/>
    <property type="evidence" value="ECO:0007669"/>
    <property type="project" value="UniProtKB-SubCell"/>
</dbReference>
<feature type="transmembrane region" description="Helical" evidence="5">
    <location>
        <begin position="60"/>
        <end position="78"/>
    </location>
</feature>
<dbReference type="GO" id="GO:0016874">
    <property type="term" value="F:ligase activity"/>
    <property type="evidence" value="ECO:0007669"/>
    <property type="project" value="UniProtKB-KW"/>
</dbReference>
<evidence type="ECO:0000256" key="1">
    <source>
        <dbReference type="ARBA" id="ARBA00004141"/>
    </source>
</evidence>
<feature type="transmembrane region" description="Helical" evidence="5">
    <location>
        <begin position="90"/>
        <end position="107"/>
    </location>
</feature>
<feature type="transmembrane region" description="Helical" evidence="5">
    <location>
        <begin position="388"/>
        <end position="405"/>
    </location>
</feature>
<organism evidence="7 8">
    <name type="scientific">Rapidithrix thailandica</name>
    <dbReference type="NCBI Taxonomy" id="413964"/>
    <lineage>
        <taxon>Bacteria</taxon>
        <taxon>Pseudomonadati</taxon>
        <taxon>Bacteroidota</taxon>
        <taxon>Cytophagia</taxon>
        <taxon>Cytophagales</taxon>
        <taxon>Flammeovirgaceae</taxon>
        <taxon>Rapidithrix</taxon>
    </lineage>
</organism>
<evidence type="ECO:0000259" key="6">
    <source>
        <dbReference type="Pfam" id="PF04932"/>
    </source>
</evidence>
<dbReference type="PANTHER" id="PTHR37422:SF13">
    <property type="entry name" value="LIPOPOLYSACCHARIDE BIOSYNTHESIS PROTEIN PA4999-RELATED"/>
    <property type="match status" value="1"/>
</dbReference>
<keyword evidence="4 5" id="KW-0472">Membrane</keyword>
<evidence type="ECO:0000313" key="8">
    <source>
        <dbReference type="Proteomes" id="UP001403385"/>
    </source>
</evidence>
<dbReference type="RefSeq" id="WP_346824765.1">
    <property type="nucleotide sequence ID" value="NZ_JBDKWZ010000035.1"/>
</dbReference>
<dbReference type="InterPro" id="IPR051533">
    <property type="entry name" value="WaaL-like"/>
</dbReference>
<dbReference type="Pfam" id="PF04932">
    <property type="entry name" value="Wzy_C"/>
    <property type="match status" value="1"/>
</dbReference>
<evidence type="ECO:0000313" key="7">
    <source>
        <dbReference type="EMBL" id="MEN7551988.1"/>
    </source>
</evidence>
<proteinExistence type="predicted"/>
<feature type="transmembrane region" description="Helical" evidence="5">
    <location>
        <begin position="245"/>
        <end position="263"/>
    </location>
</feature>
<protein>
    <submittedName>
        <fullName evidence="7">O-antigen ligase family protein</fullName>
    </submittedName>
</protein>
<feature type="domain" description="O-antigen ligase-related" evidence="6">
    <location>
        <begin position="206"/>
        <end position="346"/>
    </location>
</feature>
<accession>A0AAW9SLF8</accession>
<dbReference type="Proteomes" id="UP001403385">
    <property type="component" value="Unassembled WGS sequence"/>
</dbReference>
<keyword evidence="7" id="KW-0436">Ligase</keyword>
<evidence type="ECO:0000256" key="3">
    <source>
        <dbReference type="ARBA" id="ARBA00022989"/>
    </source>
</evidence>
<dbReference type="PANTHER" id="PTHR37422">
    <property type="entry name" value="TEICHURONIC ACID BIOSYNTHESIS PROTEIN TUAE"/>
    <property type="match status" value="1"/>
</dbReference>